<proteinExistence type="predicted"/>
<dbReference type="AlphaFoldDB" id="A0A0V1I1B6"/>
<keyword evidence="2" id="KW-1185">Reference proteome</keyword>
<evidence type="ECO:0000313" key="2">
    <source>
        <dbReference type="Proteomes" id="UP000055024"/>
    </source>
</evidence>
<evidence type="ECO:0000313" key="1">
    <source>
        <dbReference type="EMBL" id="KRZ16196.1"/>
    </source>
</evidence>
<protein>
    <submittedName>
        <fullName evidence="1">Uncharacterized protein</fullName>
    </submittedName>
</protein>
<organism evidence="1 2">
    <name type="scientific">Trichinella zimbabwensis</name>
    <dbReference type="NCBI Taxonomy" id="268475"/>
    <lineage>
        <taxon>Eukaryota</taxon>
        <taxon>Metazoa</taxon>
        <taxon>Ecdysozoa</taxon>
        <taxon>Nematoda</taxon>
        <taxon>Enoplea</taxon>
        <taxon>Dorylaimia</taxon>
        <taxon>Trichinellida</taxon>
        <taxon>Trichinellidae</taxon>
        <taxon>Trichinella</taxon>
    </lineage>
</organism>
<reference evidence="1 2" key="1">
    <citation type="submission" date="2015-01" db="EMBL/GenBank/DDBJ databases">
        <title>Evolution of Trichinella species and genotypes.</title>
        <authorList>
            <person name="Korhonen P.K."/>
            <person name="Edoardo P."/>
            <person name="Giuseppe L.R."/>
            <person name="Gasser R.B."/>
        </authorList>
    </citation>
    <scope>NUCLEOTIDE SEQUENCE [LARGE SCALE GENOMIC DNA]</scope>
    <source>
        <strain evidence="1">ISS1029</strain>
    </source>
</reference>
<gene>
    <name evidence="1" type="ORF">T11_11468</name>
</gene>
<comment type="caution">
    <text evidence="1">The sequence shown here is derived from an EMBL/GenBank/DDBJ whole genome shotgun (WGS) entry which is preliminary data.</text>
</comment>
<dbReference type="EMBL" id="JYDP01000013">
    <property type="protein sequence ID" value="KRZ16196.1"/>
    <property type="molecule type" value="Genomic_DNA"/>
</dbReference>
<name>A0A0V1I1B6_9BILA</name>
<sequence length="81" mass="9721">MHWVHVYRDGVRQDLNPRFEDTVHFYKSSYEFFDIGHSGQFLQHLSTRLRFPLLSSSISAGWRGLKMDYFQKVENIIISRK</sequence>
<accession>A0A0V1I1B6</accession>
<dbReference type="Proteomes" id="UP000055024">
    <property type="component" value="Unassembled WGS sequence"/>
</dbReference>